<feature type="non-terminal residue" evidence="8">
    <location>
        <position position="208"/>
    </location>
</feature>
<dbReference type="GO" id="GO:0042800">
    <property type="term" value="F:histone H3K4 methyltransferase activity"/>
    <property type="evidence" value="ECO:0007669"/>
    <property type="project" value="InterPro"/>
</dbReference>
<dbReference type="Proteomes" id="UP000053660">
    <property type="component" value="Unassembled WGS sequence"/>
</dbReference>
<dbReference type="SMART" id="SM01291">
    <property type="entry name" value="N-SET"/>
    <property type="match status" value="1"/>
</dbReference>
<evidence type="ECO:0000256" key="2">
    <source>
        <dbReference type="ARBA" id="ARBA00022603"/>
    </source>
</evidence>
<keyword evidence="4" id="KW-0949">S-adenosyl-L-methionine</keyword>
<proteinExistence type="predicted"/>
<dbReference type="AlphaFoldDB" id="A0A0B1RV16"/>
<dbReference type="SUPFAM" id="SSF82199">
    <property type="entry name" value="SET domain"/>
    <property type="match status" value="1"/>
</dbReference>
<evidence type="ECO:0000313" key="9">
    <source>
        <dbReference type="Proteomes" id="UP000053660"/>
    </source>
</evidence>
<evidence type="ECO:0000256" key="4">
    <source>
        <dbReference type="ARBA" id="ARBA00022691"/>
    </source>
</evidence>
<accession>A0A0B1RV16</accession>
<gene>
    <name evidence="8" type="ORF">OESDEN_25484</name>
</gene>
<dbReference type="GO" id="GO:0032259">
    <property type="term" value="P:methylation"/>
    <property type="evidence" value="ECO:0007669"/>
    <property type="project" value="UniProtKB-KW"/>
</dbReference>
<dbReference type="PANTHER" id="PTHR45814:SF2">
    <property type="entry name" value="HISTONE-LYSINE N-METHYLTRANSFERASE SETD1"/>
    <property type="match status" value="1"/>
</dbReference>
<sequence>MCVIFQCCFDPEDQEYLKKAWLELQPSGENAPPPPWKRPIRIHQRRKDELTSFIEDDTLDGIIPIQDGCARTRGYFKLSAKEKRSLIRRPEDEIRDLTVINDRDETAVRHNLVLTKESRSMHRRLLTTMGDAHTDLFKVNQLKYRKKMIKFARSRIHGWGLYAMETIAPDDMIVEYVGQKVRNTVADVREKAYERRGIGSSYLFRIDD</sequence>
<organism evidence="8 9">
    <name type="scientific">Oesophagostomum dentatum</name>
    <name type="common">Nodular worm</name>
    <dbReference type="NCBI Taxonomy" id="61180"/>
    <lineage>
        <taxon>Eukaryota</taxon>
        <taxon>Metazoa</taxon>
        <taxon>Ecdysozoa</taxon>
        <taxon>Nematoda</taxon>
        <taxon>Chromadorea</taxon>
        <taxon>Rhabditida</taxon>
        <taxon>Rhabditina</taxon>
        <taxon>Rhabditomorpha</taxon>
        <taxon>Strongyloidea</taxon>
        <taxon>Strongylidae</taxon>
        <taxon>Oesophagostomum</taxon>
    </lineage>
</organism>
<keyword evidence="2" id="KW-0489">Methyltransferase</keyword>
<feature type="domain" description="COMPASS complex Set1 subunit N-SET" evidence="7">
    <location>
        <begin position="4"/>
        <end position="137"/>
    </location>
</feature>
<evidence type="ECO:0000256" key="3">
    <source>
        <dbReference type="ARBA" id="ARBA00022679"/>
    </source>
</evidence>
<evidence type="ECO:0000256" key="6">
    <source>
        <dbReference type="ARBA" id="ARBA00023242"/>
    </source>
</evidence>
<keyword evidence="9" id="KW-1185">Reference proteome</keyword>
<dbReference type="InterPro" id="IPR046341">
    <property type="entry name" value="SET_dom_sf"/>
</dbReference>
<protein>
    <recommendedName>
        <fullName evidence="7">COMPASS complex Set1 subunit N-SET domain-containing protein</fullName>
    </recommendedName>
</protein>
<evidence type="ECO:0000259" key="7">
    <source>
        <dbReference type="SMART" id="SM01291"/>
    </source>
</evidence>
<evidence type="ECO:0000313" key="8">
    <source>
        <dbReference type="EMBL" id="KHJ74900.1"/>
    </source>
</evidence>
<dbReference type="Gene3D" id="2.170.270.10">
    <property type="entry name" value="SET domain"/>
    <property type="match status" value="1"/>
</dbReference>
<evidence type="ECO:0000256" key="1">
    <source>
        <dbReference type="ARBA" id="ARBA00004123"/>
    </source>
</evidence>
<evidence type="ECO:0000256" key="5">
    <source>
        <dbReference type="ARBA" id="ARBA00022853"/>
    </source>
</evidence>
<dbReference type="EMBL" id="KN613274">
    <property type="protein sequence ID" value="KHJ74900.1"/>
    <property type="molecule type" value="Genomic_DNA"/>
</dbReference>
<dbReference type="GO" id="GO:0048188">
    <property type="term" value="C:Set1C/COMPASS complex"/>
    <property type="evidence" value="ECO:0007669"/>
    <property type="project" value="TreeGrafter"/>
</dbReference>
<name>A0A0B1RV16_OESDE</name>
<dbReference type="OrthoDB" id="308383at2759"/>
<keyword evidence="6" id="KW-0539">Nucleus</keyword>
<dbReference type="InterPro" id="IPR044570">
    <property type="entry name" value="Set1-like"/>
</dbReference>
<reference evidence="8 9" key="1">
    <citation type="submission" date="2014-03" db="EMBL/GenBank/DDBJ databases">
        <title>Draft genome of the hookworm Oesophagostomum dentatum.</title>
        <authorList>
            <person name="Mitreva M."/>
        </authorList>
    </citation>
    <scope>NUCLEOTIDE SEQUENCE [LARGE SCALE GENOMIC DNA]</scope>
    <source>
        <strain evidence="8 9">OD-Hann</strain>
    </source>
</reference>
<keyword evidence="5" id="KW-0156">Chromatin regulator</keyword>
<keyword evidence="3" id="KW-0808">Transferase</keyword>
<comment type="subcellular location">
    <subcellularLocation>
        <location evidence="1">Nucleus</location>
    </subcellularLocation>
</comment>
<dbReference type="PANTHER" id="PTHR45814">
    <property type="entry name" value="HISTONE-LYSINE N-METHYLTRANSFERASE SETD1"/>
    <property type="match status" value="1"/>
</dbReference>
<dbReference type="InterPro" id="IPR024657">
    <property type="entry name" value="COMPASS_Set1_N-SET"/>
</dbReference>